<organism evidence="2 3">
    <name type="scientific">Chitinophaga silvatica</name>
    <dbReference type="NCBI Taxonomy" id="2282649"/>
    <lineage>
        <taxon>Bacteria</taxon>
        <taxon>Pseudomonadati</taxon>
        <taxon>Bacteroidota</taxon>
        <taxon>Chitinophagia</taxon>
        <taxon>Chitinophagales</taxon>
        <taxon>Chitinophagaceae</taxon>
        <taxon>Chitinophaga</taxon>
    </lineage>
</organism>
<reference evidence="2 3" key="1">
    <citation type="submission" date="2018-07" db="EMBL/GenBank/DDBJ databases">
        <title>Chitinophaga K2CV101002-2 sp. nov., isolated from a monsoon evergreen broad-leaved forest soil.</title>
        <authorList>
            <person name="Lv Y."/>
        </authorList>
    </citation>
    <scope>NUCLEOTIDE SEQUENCE [LARGE SCALE GENOMIC DNA]</scope>
    <source>
        <strain evidence="2 3">GDMCC 1.1288</strain>
    </source>
</reference>
<dbReference type="Proteomes" id="UP000260644">
    <property type="component" value="Unassembled WGS sequence"/>
</dbReference>
<dbReference type="RefSeq" id="WP_116977513.1">
    <property type="nucleotide sequence ID" value="NZ_QPMM01000011.1"/>
</dbReference>
<feature type="compositionally biased region" description="Basic and acidic residues" evidence="1">
    <location>
        <begin position="448"/>
        <end position="465"/>
    </location>
</feature>
<comment type="caution">
    <text evidence="2">The sequence shown here is derived from an EMBL/GenBank/DDBJ whole genome shotgun (WGS) entry which is preliminary data.</text>
</comment>
<keyword evidence="3" id="KW-1185">Reference proteome</keyword>
<accession>A0A3E1Y5F8</accession>
<protein>
    <submittedName>
        <fullName evidence="2">Uncharacterized protein</fullName>
    </submittedName>
</protein>
<sequence length="1267" mass="141537">MDTSLIVPMALDILMAPNVLFNRDQLRWWRFNYANLNNFQSPQPRGYDSEIKNIRSGTYLHWTLPRSLRMSKDSDNTEFPLVPNRWLIVRIHRDAGGNNVQRSWVLESDCPSSTLDNSSLFLVPKNVVKKWSESSDPNRKNSPHKAISLGYPISADTNTDSGVYTVNLGVPIALNRWKEKSPDNMFLTAIAPGNIEYAGYVPNNLGIFSFYDDLSDVPAQTTLSYLVTGWYADKACDILTTGSNGFTGESSISDVLKKLNWTIAQGKNPGTANKSLYNGMAFGLPWNKSSIPIPDQLEDIRNTNNVTVAIGNTGVDAFTTLVSEQLNKLLGYSNKDKMTELLKAFQYDLLPELNKINGNTIVANRVQREWFDERSGGTLYKIVRKSNADTRESRTSGDGSITPNDKKWLLELNANQKNLDSEILKLNNLQWDLNAAWWKLGNLSSRNNENEKKKKKNTEVSKDEMAPTLSQKEFEEFLDKVLQQLDKIHKLQGKVPQPDNSGNDNAQDAFLKGIEKFAKQKGIANGFELKAVSAPRFWKPGNPGLLISGVESDAITNSNNNLEVRLPSQIISSFKISYKTIDVSTLGNIIPTLPNSTVLPKEILKIYKEFFLLDPANAKQIASKTGLTTNVVESAMLNPKPLNYSPGVLPACSLSKWTQKWNPLYLEWEITPLTVPYEWKKNSTTTKNWNFNGFDYDLKSSPQGTSESASLKGRSILSPHTQFTFGAKLKAFVDQYGPENEDLTAIYNQIKDIDNWRFLSQELSEVNEYLSQRDPRAFRRPTIETFKAGKDNIRLAKAIGYADNTSSPPYDTPTYAQGFVNSVPAISTSHKSQFPFHGIRSGQYYIKKLRLYDKFGRTLDLIVDVSGAINSASHFPVVLDNAVKISENLVPHIKAPFQLPPRLLQHAKLDISLIDHVKNNITPEANPICGWLIHNYLDRSILVFLPDGTSAGELLLVQPGIVKTVNWVPPPNDNGITIDSIKAKSEQLYAFIIGLKGKSERDFKALLSVIDITLSKIDPPGNRTDLILSTLIGRPLALVRTKLQFLLRESPLQSCEWPKFMEATPQIPPFTSSNFSIRLGEMRLSEDGVIGYFDADNYKVFNSVTTPESGQNYVREIGPIGSVDGNYINLPFDGTTSKIITLLMDPRGSIHATTGILPVKSIQIPIQFVNGPLTAMEINFRVGPILSRVLDTSVEEGVTPPFVQTINYLPISEKNGSWSWWQNSNSGSNNKWQGYSLANAPNEAVLNKAPATLHDGYLRFITDPESK</sequence>
<evidence type="ECO:0000256" key="1">
    <source>
        <dbReference type="SAM" id="MobiDB-lite"/>
    </source>
</evidence>
<dbReference type="EMBL" id="QPMM01000011">
    <property type="protein sequence ID" value="RFS19952.1"/>
    <property type="molecule type" value="Genomic_DNA"/>
</dbReference>
<proteinExistence type="predicted"/>
<gene>
    <name evidence="2" type="ORF">DVR12_19675</name>
</gene>
<feature type="region of interest" description="Disordered" evidence="1">
    <location>
        <begin position="447"/>
        <end position="466"/>
    </location>
</feature>
<dbReference type="OrthoDB" id="6091628at2"/>
<evidence type="ECO:0000313" key="2">
    <source>
        <dbReference type="EMBL" id="RFS19952.1"/>
    </source>
</evidence>
<dbReference type="AlphaFoldDB" id="A0A3E1Y5F8"/>
<evidence type="ECO:0000313" key="3">
    <source>
        <dbReference type="Proteomes" id="UP000260644"/>
    </source>
</evidence>
<name>A0A3E1Y5F8_9BACT</name>